<protein>
    <submittedName>
        <fullName evidence="2">Cyclically-permuted mutarotase family protein</fullName>
    </submittedName>
</protein>
<dbReference type="InterPro" id="IPR019937">
    <property type="entry name" value="Cycl-permuted_mutarotase"/>
</dbReference>
<evidence type="ECO:0000256" key="1">
    <source>
        <dbReference type="SAM" id="SignalP"/>
    </source>
</evidence>
<dbReference type="SUPFAM" id="SSF117281">
    <property type="entry name" value="Kelch motif"/>
    <property type="match status" value="1"/>
</dbReference>
<evidence type="ECO:0000313" key="2">
    <source>
        <dbReference type="EMBL" id="NME27341.1"/>
    </source>
</evidence>
<feature type="chain" id="PRO_5032696940" evidence="1">
    <location>
        <begin position="23"/>
        <end position="377"/>
    </location>
</feature>
<keyword evidence="1" id="KW-0732">Signal</keyword>
<gene>
    <name evidence="2" type="ORF">HF872_01670</name>
</gene>
<dbReference type="NCBIfam" id="TIGR03548">
    <property type="entry name" value="mutarot_permut"/>
    <property type="match status" value="1"/>
</dbReference>
<name>A0A848BM62_9FIRM</name>
<comment type="caution">
    <text evidence="2">The sequence shown here is derived from an EMBL/GenBank/DDBJ whole genome shotgun (WGS) entry which is preliminary data.</text>
</comment>
<dbReference type="InterPro" id="IPR056734">
    <property type="entry name" value="NANM"/>
</dbReference>
<dbReference type="Gene3D" id="2.120.10.80">
    <property type="entry name" value="Kelch-type beta propeller"/>
    <property type="match status" value="1"/>
</dbReference>
<accession>A0A848BM62</accession>
<dbReference type="AlphaFoldDB" id="A0A848BM62"/>
<dbReference type="InterPro" id="IPR015915">
    <property type="entry name" value="Kelch-typ_b-propeller"/>
</dbReference>
<sequence length="377" mass="39919">MKKSAIATAVLALTLSTSLSFAAPEQTGSPHIRWQSAGTLSPAVGQTENIGVAGMIAGTSHGYIIAGGGANFPNGGPAVGGAKVTYPDIYAMKATDKGLIETDHQVLPFPAAYGASVTAADGVYYIGGSPDTAAAKAITRLTCDDQGKLHYQTAGTLPFTFQNGIAARNGQTLFLGLGKQDGSPSRNFYAYDLKTGALERLADFPGKAREQSVAQLLGQTLCVFSGGSDTAYTDGYGYDLKTRTWHKLADAAIDGQGISLLGARAVRLNEDEMLVIGGFNKAIYDDAVAHLSHLTGAELTAYKTAYFGRESTDFNWNRHILVYNVRSDSWRSAGEIPFAAPCGEGLVLLKDKIISLNGEIKPGVRSNRIYEGFIMKE</sequence>
<feature type="signal peptide" evidence="1">
    <location>
        <begin position="1"/>
        <end position="22"/>
    </location>
</feature>
<evidence type="ECO:0000313" key="3">
    <source>
        <dbReference type="Proteomes" id="UP000591071"/>
    </source>
</evidence>
<dbReference type="EMBL" id="JABAFG010000002">
    <property type="protein sequence ID" value="NME27341.1"/>
    <property type="molecule type" value="Genomic_DNA"/>
</dbReference>
<dbReference type="Pfam" id="PF24996">
    <property type="entry name" value="NANM"/>
    <property type="match status" value="1"/>
</dbReference>
<reference evidence="2 3" key="1">
    <citation type="submission" date="2020-04" db="EMBL/GenBank/DDBJ databases">
        <authorList>
            <person name="Hitch T.C.A."/>
            <person name="Wylensek D."/>
            <person name="Clavel T."/>
        </authorList>
    </citation>
    <scope>NUCLEOTIDE SEQUENCE [LARGE SCALE GENOMIC DNA]</scope>
    <source>
        <strain evidence="2 3">Oil-RF-744-FAT-WT-6-1</strain>
    </source>
</reference>
<proteinExistence type="predicted"/>
<dbReference type="Proteomes" id="UP000591071">
    <property type="component" value="Unassembled WGS sequence"/>
</dbReference>
<organism evidence="2 3">
    <name type="scientific">Megasphaera hexanoica</name>
    <dbReference type="NCBI Taxonomy" id="1675036"/>
    <lineage>
        <taxon>Bacteria</taxon>
        <taxon>Bacillati</taxon>
        <taxon>Bacillota</taxon>
        <taxon>Negativicutes</taxon>
        <taxon>Veillonellales</taxon>
        <taxon>Veillonellaceae</taxon>
        <taxon>Megasphaera</taxon>
    </lineage>
</organism>